<sequence>MDNSRRVELVVGAFVAAGLVALFVLAMQVSNLNVFQRAEGYTIVGHFQNVGGLRERAPVNLGGVQVGRVSAISLDQDRLEARVEMTINAQYDDLPSDSAASIQTSGLLGEQYISLDPGGMPDALTEGDELMITRSALVLEDIVGQFIYNQSDGDDSE</sequence>
<dbReference type="PANTHER" id="PTHR33371:SF4">
    <property type="entry name" value="INTERMEMBRANE PHOSPHOLIPID TRANSPORT SYSTEM BINDING PROTEIN MLAD"/>
    <property type="match status" value="1"/>
</dbReference>
<proteinExistence type="predicted"/>
<dbReference type="EMBL" id="VIFK01000082">
    <property type="protein sequence ID" value="TQE99214.1"/>
    <property type="molecule type" value="Genomic_DNA"/>
</dbReference>
<name>A0A540VR25_9GAMM</name>
<dbReference type="NCBIfam" id="TIGR04430">
    <property type="entry name" value="OM_asym_MlaD"/>
    <property type="match status" value="1"/>
</dbReference>
<comment type="caution">
    <text evidence="3">The sequence shown here is derived from an EMBL/GenBank/DDBJ whole genome shotgun (WGS) entry which is preliminary data.</text>
</comment>
<dbReference type="STRING" id="1260251.SPISAL_06955"/>
<dbReference type="InterPro" id="IPR003399">
    <property type="entry name" value="Mce/MlaD"/>
</dbReference>
<dbReference type="GO" id="GO:0005548">
    <property type="term" value="F:phospholipid transporter activity"/>
    <property type="evidence" value="ECO:0007669"/>
    <property type="project" value="TreeGrafter"/>
</dbReference>
<evidence type="ECO:0000259" key="2">
    <source>
        <dbReference type="Pfam" id="PF02470"/>
    </source>
</evidence>
<accession>A0A540VR25</accession>
<organism evidence="3 4">
    <name type="scientific">Spiribacter salinus</name>
    <dbReference type="NCBI Taxonomy" id="1335746"/>
    <lineage>
        <taxon>Bacteria</taxon>
        <taxon>Pseudomonadati</taxon>
        <taxon>Pseudomonadota</taxon>
        <taxon>Gammaproteobacteria</taxon>
        <taxon>Chromatiales</taxon>
        <taxon>Ectothiorhodospiraceae</taxon>
        <taxon>Spiribacter</taxon>
    </lineage>
</organism>
<keyword evidence="1" id="KW-1133">Transmembrane helix</keyword>
<dbReference type="Pfam" id="PF02470">
    <property type="entry name" value="MlaD"/>
    <property type="match status" value="1"/>
</dbReference>
<dbReference type="GO" id="GO:0005543">
    <property type="term" value="F:phospholipid binding"/>
    <property type="evidence" value="ECO:0007669"/>
    <property type="project" value="TreeGrafter"/>
</dbReference>
<keyword evidence="1" id="KW-0812">Transmembrane</keyword>
<protein>
    <submittedName>
        <fullName evidence="3">Outer membrane lipid asymmetry maintenance protein MlaD</fullName>
    </submittedName>
</protein>
<dbReference type="InterPro" id="IPR030970">
    <property type="entry name" value="ABC_MlaD"/>
</dbReference>
<keyword evidence="1" id="KW-0472">Membrane</keyword>
<evidence type="ECO:0000313" key="4">
    <source>
        <dbReference type="Proteomes" id="UP000315400"/>
    </source>
</evidence>
<dbReference type="AlphaFoldDB" id="A0A540VR25"/>
<feature type="domain" description="Mce/MlaD" evidence="2">
    <location>
        <begin position="40"/>
        <end position="118"/>
    </location>
</feature>
<feature type="transmembrane region" description="Helical" evidence="1">
    <location>
        <begin position="7"/>
        <end position="27"/>
    </location>
</feature>
<reference evidence="3 4" key="1">
    <citation type="submission" date="2019-06" db="EMBL/GenBank/DDBJ databases">
        <title>Metagenome assembled Genome of Spiribacter salinus SL48-SHIP from the microbial mat of Salt Lake 48 (Novosibirsk region, Russia).</title>
        <authorList>
            <person name="Shipova A."/>
            <person name="Rozanov A.S."/>
            <person name="Bryanskaya A.V."/>
            <person name="Peltek S.E."/>
        </authorList>
    </citation>
    <scope>NUCLEOTIDE SEQUENCE [LARGE SCALE GENOMIC DNA]</scope>
    <source>
        <strain evidence="3">SL48-SHIP-2</strain>
    </source>
</reference>
<gene>
    <name evidence="3" type="primary">mlaD</name>
    <name evidence="3" type="ORF">FKY71_09745</name>
</gene>
<dbReference type="Proteomes" id="UP000315400">
    <property type="component" value="Unassembled WGS sequence"/>
</dbReference>
<evidence type="ECO:0000313" key="3">
    <source>
        <dbReference type="EMBL" id="TQE99214.1"/>
    </source>
</evidence>
<evidence type="ECO:0000256" key="1">
    <source>
        <dbReference type="SAM" id="Phobius"/>
    </source>
</evidence>
<dbReference type="InterPro" id="IPR052336">
    <property type="entry name" value="MlaD_Phospholipid_Transporter"/>
</dbReference>
<dbReference type="PANTHER" id="PTHR33371">
    <property type="entry name" value="INTERMEMBRANE PHOSPHOLIPID TRANSPORT SYSTEM BINDING PROTEIN MLAD-RELATED"/>
    <property type="match status" value="1"/>
</dbReference>